<dbReference type="KEGG" id="dcr:108205959"/>
<feature type="compositionally biased region" description="Low complexity" evidence="1">
    <location>
        <begin position="258"/>
        <end position="274"/>
    </location>
</feature>
<proteinExistence type="predicted"/>
<dbReference type="AlphaFoldDB" id="A0AAF1ANM4"/>
<evidence type="ECO:0000256" key="1">
    <source>
        <dbReference type="SAM" id="MobiDB-lite"/>
    </source>
</evidence>
<dbReference type="PANTHER" id="PTHR31865">
    <property type="entry name" value="OSJNBA0071G03.3 PROTEIN"/>
    <property type="match status" value="1"/>
</dbReference>
<feature type="compositionally biased region" description="Acidic residues" evidence="1">
    <location>
        <begin position="164"/>
        <end position="184"/>
    </location>
</feature>
<feature type="region of interest" description="Disordered" evidence="1">
    <location>
        <begin position="258"/>
        <end position="292"/>
    </location>
</feature>
<gene>
    <name evidence="2" type="ORF">DCAR_0206420</name>
</gene>
<reference evidence="2" key="1">
    <citation type="journal article" date="2016" name="Nat. Genet.">
        <title>A high-quality carrot genome assembly provides new insights into carotenoid accumulation and asterid genome evolution.</title>
        <authorList>
            <person name="Iorizzo M."/>
            <person name="Ellison S."/>
            <person name="Senalik D."/>
            <person name="Zeng P."/>
            <person name="Satapoomin P."/>
            <person name="Huang J."/>
            <person name="Bowman M."/>
            <person name="Iovene M."/>
            <person name="Sanseverino W."/>
            <person name="Cavagnaro P."/>
            <person name="Yildiz M."/>
            <person name="Macko-Podgorni A."/>
            <person name="Moranska E."/>
            <person name="Grzebelus E."/>
            <person name="Grzebelus D."/>
            <person name="Ashrafi H."/>
            <person name="Zheng Z."/>
            <person name="Cheng S."/>
            <person name="Spooner D."/>
            <person name="Van Deynze A."/>
            <person name="Simon P."/>
        </authorList>
    </citation>
    <scope>NUCLEOTIDE SEQUENCE</scope>
    <source>
        <tissue evidence="2">Leaf</tissue>
    </source>
</reference>
<reference evidence="2" key="2">
    <citation type="submission" date="2022-03" db="EMBL/GenBank/DDBJ databases">
        <title>Draft title - Genomic analysis of global carrot germplasm unveils the trajectory of domestication and the origin of high carotenoid orange carrot.</title>
        <authorList>
            <person name="Iorizzo M."/>
            <person name="Ellison S."/>
            <person name="Senalik D."/>
            <person name="Macko-Podgorni A."/>
            <person name="Grzebelus D."/>
            <person name="Bostan H."/>
            <person name="Rolling W."/>
            <person name="Curaba J."/>
            <person name="Simon P."/>
        </authorList>
    </citation>
    <scope>NUCLEOTIDE SEQUENCE</scope>
    <source>
        <tissue evidence="2">Leaf</tissue>
    </source>
</reference>
<name>A0AAF1ANM4_DAUCS</name>
<evidence type="ECO:0000313" key="2">
    <source>
        <dbReference type="EMBL" id="WOG87197.1"/>
    </source>
</evidence>
<feature type="compositionally biased region" description="Acidic residues" evidence="1">
    <location>
        <begin position="1"/>
        <end position="15"/>
    </location>
</feature>
<organism evidence="2 3">
    <name type="scientific">Daucus carota subsp. sativus</name>
    <name type="common">Carrot</name>
    <dbReference type="NCBI Taxonomy" id="79200"/>
    <lineage>
        <taxon>Eukaryota</taxon>
        <taxon>Viridiplantae</taxon>
        <taxon>Streptophyta</taxon>
        <taxon>Embryophyta</taxon>
        <taxon>Tracheophyta</taxon>
        <taxon>Spermatophyta</taxon>
        <taxon>Magnoliopsida</taxon>
        <taxon>eudicotyledons</taxon>
        <taxon>Gunneridae</taxon>
        <taxon>Pentapetalae</taxon>
        <taxon>asterids</taxon>
        <taxon>campanulids</taxon>
        <taxon>Apiales</taxon>
        <taxon>Apiaceae</taxon>
        <taxon>Apioideae</taxon>
        <taxon>Scandiceae</taxon>
        <taxon>Daucinae</taxon>
        <taxon>Daucus</taxon>
        <taxon>Daucus sect. Daucus</taxon>
    </lineage>
</organism>
<dbReference type="PANTHER" id="PTHR31865:SF2">
    <property type="entry name" value="OSJNBA0004B13.24 PROTEIN"/>
    <property type="match status" value="1"/>
</dbReference>
<keyword evidence="3" id="KW-1185">Reference proteome</keyword>
<dbReference type="Proteomes" id="UP000077755">
    <property type="component" value="Chromosome 2"/>
</dbReference>
<protein>
    <submittedName>
        <fullName evidence="2">Uncharacterized protein</fullName>
    </submittedName>
</protein>
<accession>A0AAF1ANM4</accession>
<dbReference type="EMBL" id="CP093344">
    <property type="protein sequence ID" value="WOG87197.1"/>
    <property type="molecule type" value="Genomic_DNA"/>
</dbReference>
<evidence type="ECO:0000313" key="3">
    <source>
        <dbReference type="Proteomes" id="UP000077755"/>
    </source>
</evidence>
<feature type="region of interest" description="Disordered" evidence="1">
    <location>
        <begin position="152"/>
        <end position="215"/>
    </location>
</feature>
<feature type="compositionally biased region" description="Basic and acidic residues" evidence="1">
    <location>
        <begin position="153"/>
        <end position="163"/>
    </location>
</feature>
<sequence>MASWEDLVDDQEDDHQESQSQSHSLSRLATCTSYSTLDYDNYDDDNHGTISTMISRLSLESFDVGGYADGEFSEGTYGAGGQEISCLFIDSDDEKEPAVPGSYSLPASPLQEQRYQSDALFGKLSGSGAKLYSSDNNCERMSRREKRVLRRKKWEERKASKSDTDDEDDNDDDDDVVHEDDDDEVKMNLGIGERSLSQSNYSFSGESEGGLRVITRPKGGRRSLCMDMEEVKACRELGFELEHQQMFDMTATPSRLNLSTSTLDTNTTSSGGSSPIPNWRISSPGDDPKDVKARLKVWAQAVALASSSSSSSRYGGN</sequence>
<feature type="region of interest" description="Disordered" evidence="1">
    <location>
        <begin position="1"/>
        <end position="27"/>
    </location>
</feature>
<feature type="compositionally biased region" description="Polar residues" evidence="1">
    <location>
        <begin position="195"/>
        <end position="205"/>
    </location>
</feature>